<reference evidence="1" key="3">
    <citation type="submission" date="2019-06" db="EMBL/GenBank/DDBJ databases">
        <authorList>
            <person name="Poynton C."/>
            <person name="Hasenbein S."/>
            <person name="Benoit J.B."/>
            <person name="Sepulveda M.S."/>
            <person name="Poelchau M.F."/>
            <person name="Murali S.C."/>
            <person name="Chen S."/>
            <person name="Glastad K.M."/>
            <person name="Werren J.H."/>
            <person name="Vineis J.H."/>
            <person name="Bowen J.L."/>
            <person name="Friedrich M."/>
            <person name="Jones J."/>
            <person name="Robertson H.M."/>
            <person name="Feyereisen R."/>
            <person name="Mechler-Hickson A."/>
            <person name="Mathers N."/>
            <person name="Lee C.E."/>
            <person name="Colbourne J.K."/>
            <person name="Biales A."/>
            <person name="Johnston J.S."/>
            <person name="Wellborn G.A."/>
            <person name="Rosendale A.J."/>
            <person name="Cridge A.G."/>
            <person name="Munoz-Torres M.C."/>
            <person name="Bain P.A."/>
            <person name="Manny A.R."/>
            <person name="Major K.M."/>
            <person name="Lambert F.N."/>
            <person name="Vulpe C.D."/>
            <person name="Tuck P."/>
            <person name="Blalock B.J."/>
            <person name="Lin Y.-Y."/>
            <person name="Smith M.E."/>
            <person name="Ochoa-Acuna H."/>
            <person name="Chen M.-J.M."/>
            <person name="Childers C.P."/>
            <person name="Qu J."/>
            <person name="Dugan S."/>
            <person name="Lee S.L."/>
            <person name="Chao H."/>
            <person name="Dinh H."/>
            <person name="Han Y."/>
            <person name="Doddapaneni H."/>
            <person name="Worley K.C."/>
            <person name="Muzny D.M."/>
            <person name="Gibbs R.A."/>
            <person name="Richards S."/>
        </authorList>
    </citation>
    <scope>NUCLEOTIDE SEQUENCE</scope>
    <source>
        <strain evidence="1">HAZT.00-mixed</strain>
        <tissue evidence="1">Whole organism</tissue>
    </source>
</reference>
<dbReference type="Pfam" id="PF05380">
    <property type="entry name" value="Peptidase_A17"/>
    <property type="match status" value="1"/>
</dbReference>
<dbReference type="Gene3D" id="3.30.70.270">
    <property type="match status" value="1"/>
</dbReference>
<dbReference type="InterPro" id="IPR043502">
    <property type="entry name" value="DNA/RNA_pol_sf"/>
</dbReference>
<reference evidence="1" key="2">
    <citation type="journal article" date="2018" name="Environ. Sci. Technol.">
        <title>The Toxicogenome of Hyalella azteca: A Model for Sediment Ecotoxicology and Evolutionary Toxicology.</title>
        <authorList>
            <person name="Poynton H.C."/>
            <person name="Hasenbein S."/>
            <person name="Benoit J.B."/>
            <person name="Sepulveda M.S."/>
            <person name="Poelchau M.F."/>
            <person name="Hughes D.S.T."/>
            <person name="Murali S.C."/>
            <person name="Chen S."/>
            <person name="Glastad K.M."/>
            <person name="Goodisman M.A.D."/>
            <person name="Werren J.H."/>
            <person name="Vineis J.H."/>
            <person name="Bowen J.L."/>
            <person name="Friedrich M."/>
            <person name="Jones J."/>
            <person name="Robertson H.M."/>
            <person name="Feyereisen R."/>
            <person name="Mechler-Hickson A."/>
            <person name="Mathers N."/>
            <person name="Lee C.E."/>
            <person name="Colbourne J.K."/>
            <person name="Biales A."/>
            <person name="Johnston J.S."/>
            <person name="Wellborn G.A."/>
            <person name="Rosendale A.J."/>
            <person name="Cridge A.G."/>
            <person name="Munoz-Torres M.C."/>
            <person name="Bain P.A."/>
            <person name="Manny A.R."/>
            <person name="Major K.M."/>
            <person name="Lambert F.N."/>
            <person name="Vulpe C.D."/>
            <person name="Tuck P."/>
            <person name="Blalock B.J."/>
            <person name="Lin Y.Y."/>
            <person name="Smith M.E."/>
            <person name="Ochoa-Acuna H."/>
            <person name="Chen M.M."/>
            <person name="Childers C.P."/>
            <person name="Qu J."/>
            <person name="Dugan S."/>
            <person name="Lee S.L."/>
            <person name="Chao H."/>
            <person name="Dinh H."/>
            <person name="Han Y."/>
            <person name="Doddapaneni H."/>
            <person name="Worley K.C."/>
            <person name="Muzny D.M."/>
            <person name="Gibbs R.A."/>
            <person name="Richards S."/>
        </authorList>
    </citation>
    <scope>NUCLEOTIDE SEQUENCE</scope>
    <source>
        <strain evidence="1">HAZT.00-mixed</strain>
        <tissue evidence="1">Whole organism</tissue>
    </source>
</reference>
<dbReference type="Proteomes" id="UP000711488">
    <property type="component" value="Unassembled WGS sequence"/>
</dbReference>
<dbReference type="SUPFAM" id="SSF56672">
    <property type="entry name" value="DNA/RNA polymerases"/>
    <property type="match status" value="1"/>
</dbReference>
<dbReference type="PANTHER" id="PTHR47331:SF1">
    <property type="entry name" value="GAG-LIKE PROTEIN"/>
    <property type="match status" value="1"/>
</dbReference>
<reference evidence="1" key="1">
    <citation type="submission" date="2014-08" db="EMBL/GenBank/DDBJ databases">
        <authorList>
            <person name="Murali S."/>
            <person name="Richards S."/>
            <person name="Bandaranaike D."/>
            <person name="Bellair M."/>
            <person name="Blankenburg K."/>
            <person name="Chao H."/>
            <person name="Dinh H."/>
            <person name="Doddapaneni H."/>
            <person name="Dugan-Rocha S."/>
            <person name="Elkadiri S."/>
            <person name="Gnanaolivu R."/>
            <person name="Hughes D."/>
            <person name="Lee S."/>
            <person name="Li M."/>
            <person name="Ming W."/>
            <person name="Munidasa M."/>
            <person name="Muniz J."/>
            <person name="Nguyen L."/>
            <person name="Osuji N."/>
            <person name="Pu L.-L."/>
            <person name="Puazo M."/>
            <person name="Skinner E."/>
            <person name="Qu C."/>
            <person name="Quiroz J."/>
            <person name="Raj R."/>
            <person name="Weissenberger G."/>
            <person name="Xin Y."/>
            <person name="Zou X."/>
            <person name="Han Y."/>
            <person name="Worley K."/>
            <person name="Muzny D."/>
            <person name="Gibbs R."/>
        </authorList>
    </citation>
    <scope>NUCLEOTIDE SEQUENCE</scope>
    <source>
        <strain evidence="1">HAZT.00-mixed</strain>
        <tissue evidence="1">Whole organism</tissue>
    </source>
</reference>
<dbReference type="EMBL" id="JQDR03007201">
    <property type="protein sequence ID" value="KAA0198974.1"/>
    <property type="molecule type" value="Genomic_DNA"/>
</dbReference>
<dbReference type="InterPro" id="IPR008042">
    <property type="entry name" value="Retrotrans_Pao"/>
</dbReference>
<accession>A0A6A0H5Y9</accession>
<organism evidence="1">
    <name type="scientific">Hyalella azteca</name>
    <name type="common">Amphipod</name>
    <dbReference type="NCBI Taxonomy" id="294128"/>
    <lineage>
        <taxon>Eukaryota</taxon>
        <taxon>Metazoa</taxon>
        <taxon>Ecdysozoa</taxon>
        <taxon>Arthropoda</taxon>
        <taxon>Crustacea</taxon>
        <taxon>Multicrustacea</taxon>
        <taxon>Malacostraca</taxon>
        <taxon>Eumalacostraca</taxon>
        <taxon>Peracarida</taxon>
        <taxon>Amphipoda</taxon>
        <taxon>Senticaudata</taxon>
        <taxon>Talitrida</taxon>
        <taxon>Talitroidea</taxon>
        <taxon>Hyalellidae</taxon>
        <taxon>Hyalella</taxon>
    </lineage>
</organism>
<evidence type="ECO:0000313" key="1">
    <source>
        <dbReference type="EMBL" id="KAA0198974.1"/>
    </source>
</evidence>
<proteinExistence type="predicted"/>
<dbReference type="Gene3D" id="3.10.10.10">
    <property type="entry name" value="HIV Type 1 Reverse Transcriptase, subunit A, domain 1"/>
    <property type="match status" value="1"/>
</dbReference>
<dbReference type="GO" id="GO:0071897">
    <property type="term" value="P:DNA biosynthetic process"/>
    <property type="evidence" value="ECO:0007669"/>
    <property type="project" value="UniProtKB-ARBA"/>
</dbReference>
<dbReference type="OrthoDB" id="7555193at2759"/>
<evidence type="ECO:0008006" key="2">
    <source>
        <dbReference type="Google" id="ProtNLM"/>
    </source>
</evidence>
<sequence>MNVVMKLPFKIRERWRVQTLEISKTSQRNVYFDDLVEFVRNEASLVRQPLFGTIVDTAKRKGKVETYIKSKARVTTWIPTTSGNDAKYCELCKKDNLDLSYCIVFKKKSFDDKSDFVRKSGFKIMQETLITSPSVEDNQSLDKVTKSLKTLPGGHYEIGLPFRDEEVQFPSNRDQALSRFLSLKKKFAKNEQFFKDYSAFMQEMINKNFVEPVPERSSEPSQEWFLVHHAVYHNHKPKIRVVFDCSLKFQGISLNDRLLQGPDLTNNLLGVLLRFREESDGVVGDIEKMYYQVKVPSSQANFLKLFWFDENLSPTEYRLRVHVFGAWSSPSIANFALKRSAEDYAPSVRIKDVIMRNFYVDDLLLSAVTGAEAANLVSQVKETLAKGGFHLTSITANSSDLRRTLSSEGAVPEKHSIKALGLDWDLNSDSFRFGCIRFSSALTRRGILRNIASINDPLGLISPAMVHPGGSFQEICRLKLSWDDPLPPSLLES</sequence>
<dbReference type="InterPro" id="IPR043128">
    <property type="entry name" value="Rev_trsase/Diguanyl_cyclase"/>
</dbReference>
<dbReference type="AlphaFoldDB" id="A0A6A0H5Y9"/>
<dbReference type="PANTHER" id="PTHR47331">
    <property type="entry name" value="PHD-TYPE DOMAIN-CONTAINING PROTEIN"/>
    <property type="match status" value="1"/>
</dbReference>
<protein>
    <recommendedName>
        <fullName evidence="2">Reverse transcriptase domain-containing protein</fullName>
    </recommendedName>
</protein>
<name>A0A6A0H5Y9_HYAAZ</name>
<comment type="caution">
    <text evidence="1">The sequence shown here is derived from an EMBL/GenBank/DDBJ whole genome shotgun (WGS) entry which is preliminary data.</text>
</comment>
<gene>
    <name evidence="1" type="ORF">HAZT_HAZT000853</name>
</gene>